<dbReference type="RefSeq" id="XP_015064247.1">
    <property type="nucleotide sequence ID" value="XM_015208761.2"/>
</dbReference>
<evidence type="ECO:0000313" key="2">
    <source>
        <dbReference type="RefSeq" id="XP_015064247.1"/>
    </source>
</evidence>
<sequence length="119" mass="13158">MVNAFQKLEERMYGVLCNSEKSSTKAAVDAFAEMGVQVTVEDFVPFMGMGFDAEAAKKRFFEIYLLKAIICSMQTVYGIGVPGAFELFSQCKSSGLKVAVASSAYRIKVDAKWLQPVYQ</sequence>
<dbReference type="GeneID" id="107009425"/>
<dbReference type="Proteomes" id="UP000694930">
    <property type="component" value="Chromosome 2"/>
</dbReference>
<accession>A0ABM1G0L8</accession>
<gene>
    <name evidence="2" type="primary">LOC107009425</name>
</gene>
<dbReference type="Gene3D" id="3.40.50.1000">
    <property type="entry name" value="HAD superfamily/HAD-like"/>
    <property type="match status" value="1"/>
</dbReference>
<name>A0ABM1G0L8_SOLPN</name>
<organism evidence="1 2">
    <name type="scientific">Solanum pennellii</name>
    <name type="common">Tomato</name>
    <name type="synonym">Lycopersicon pennellii</name>
    <dbReference type="NCBI Taxonomy" id="28526"/>
    <lineage>
        <taxon>Eukaryota</taxon>
        <taxon>Viridiplantae</taxon>
        <taxon>Streptophyta</taxon>
        <taxon>Embryophyta</taxon>
        <taxon>Tracheophyta</taxon>
        <taxon>Spermatophyta</taxon>
        <taxon>Magnoliopsida</taxon>
        <taxon>eudicotyledons</taxon>
        <taxon>Gunneridae</taxon>
        <taxon>Pentapetalae</taxon>
        <taxon>asterids</taxon>
        <taxon>lamiids</taxon>
        <taxon>Solanales</taxon>
        <taxon>Solanaceae</taxon>
        <taxon>Solanoideae</taxon>
        <taxon>Solaneae</taxon>
        <taxon>Solanum</taxon>
        <taxon>Solanum subgen. Lycopersicon</taxon>
    </lineage>
</organism>
<dbReference type="SUPFAM" id="SSF56784">
    <property type="entry name" value="HAD-like"/>
    <property type="match status" value="1"/>
</dbReference>
<dbReference type="InterPro" id="IPR036412">
    <property type="entry name" value="HAD-like_sf"/>
</dbReference>
<dbReference type="InterPro" id="IPR023214">
    <property type="entry name" value="HAD_sf"/>
</dbReference>
<proteinExistence type="predicted"/>
<reference evidence="2" key="2">
    <citation type="submission" date="2025-08" db="UniProtKB">
        <authorList>
            <consortium name="RefSeq"/>
        </authorList>
    </citation>
    <scope>IDENTIFICATION</scope>
</reference>
<protein>
    <submittedName>
        <fullName evidence="2">Protein SUPPRESSOR OF QUENCHING 1, chloroplastic-like isoform X2</fullName>
    </submittedName>
</protein>
<evidence type="ECO:0000313" key="1">
    <source>
        <dbReference type="Proteomes" id="UP000694930"/>
    </source>
</evidence>
<reference evidence="1" key="1">
    <citation type="journal article" date="2014" name="Nat. Genet.">
        <title>The genome of the stress-tolerant wild tomato species Solanum pennellii.</title>
        <authorList>
            <person name="Bolger A."/>
            <person name="Scossa F."/>
            <person name="Bolger M.E."/>
            <person name="Lanz C."/>
            <person name="Maumus F."/>
            <person name="Tohge T."/>
            <person name="Quesneville H."/>
            <person name="Alseekh S."/>
            <person name="Sorensen I."/>
            <person name="Lichtenstein G."/>
            <person name="Fich E.A."/>
            <person name="Conte M."/>
            <person name="Keller H."/>
            <person name="Schneeberger K."/>
            <person name="Schwacke R."/>
            <person name="Ofner I."/>
            <person name="Vrebalov J."/>
            <person name="Xu Y."/>
            <person name="Osorio S."/>
            <person name="Aflitos S.A."/>
            <person name="Schijlen E."/>
            <person name="Jimenez-Gomez J.M."/>
            <person name="Ryngajllo M."/>
            <person name="Kimura S."/>
            <person name="Kumar R."/>
            <person name="Koenig D."/>
            <person name="Headland L.R."/>
            <person name="Maloof J.N."/>
            <person name="Sinha N."/>
            <person name="van Ham R.C."/>
            <person name="Lankhorst R.K."/>
            <person name="Mao L."/>
            <person name="Vogel A."/>
            <person name="Arsova B."/>
            <person name="Panstruga R."/>
            <person name="Fei Z."/>
            <person name="Rose J.K."/>
            <person name="Zamir D."/>
            <person name="Carrari F."/>
            <person name="Giovannoni J.J."/>
            <person name="Weigel D."/>
            <person name="Usadel B."/>
            <person name="Fernie A.R."/>
        </authorList>
    </citation>
    <scope>NUCLEOTIDE SEQUENCE [LARGE SCALE GENOMIC DNA]</scope>
    <source>
        <strain evidence="1">cv. LA0716</strain>
    </source>
</reference>
<dbReference type="InterPro" id="IPR023198">
    <property type="entry name" value="PGP-like_dom2"/>
</dbReference>
<dbReference type="Gene3D" id="1.10.150.240">
    <property type="entry name" value="Putative phosphatase, domain 2"/>
    <property type="match status" value="1"/>
</dbReference>
<keyword evidence="1" id="KW-1185">Reference proteome</keyword>